<evidence type="ECO:0000256" key="1">
    <source>
        <dbReference type="SAM" id="Coils"/>
    </source>
</evidence>
<dbReference type="PANTHER" id="PTHR40278">
    <property type="entry name" value="DNA UTILIZATION PROTEIN HOFN"/>
    <property type="match status" value="1"/>
</dbReference>
<keyword evidence="2" id="KW-0472">Membrane</keyword>
<dbReference type="EMBL" id="SSMQ01000036">
    <property type="protein sequence ID" value="TKD02013.1"/>
    <property type="molecule type" value="Genomic_DNA"/>
</dbReference>
<evidence type="ECO:0000256" key="2">
    <source>
        <dbReference type="SAM" id="Phobius"/>
    </source>
</evidence>
<dbReference type="AlphaFoldDB" id="A0A4U1J5J1"/>
<dbReference type="OrthoDB" id="5504650at2"/>
<proteinExistence type="predicted"/>
<dbReference type="RefSeq" id="WP_136932451.1">
    <property type="nucleotide sequence ID" value="NZ_SSMQ01000036.1"/>
</dbReference>
<comment type="caution">
    <text evidence="3">The sequence shown here is derived from an EMBL/GenBank/DDBJ whole genome shotgun (WGS) entry which is preliminary data.</text>
</comment>
<organism evidence="3 4">
    <name type="scientific">Polyangium fumosum</name>
    <dbReference type="NCBI Taxonomy" id="889272"/>
    <lineage>
        <taxon>Bacteria</taxon>
        <taxon>Pseudomonadati</taxon>
        <taxon>Myxococcota</taxon>
        <taxon>Polyangia</taxon>
        <taxon>Polyangiales</taxon>
        <taxon>Polyangiaceae</taxon>
        <taxon>Polyangium</taxon>
    </lineage>
</organism>
<dbReference type="PANTHER" id="PTHR40278:SF1">
    <property type="entry name" value="DNA UTILIZATION PROTEIN HOFN"/>
    <property type="match status" value="1"/>
</dbReference>
<feature type="coiled-coil region" evidence="1">
    <location>
        <begin position="41"/>
        <end position="68"/>
    </location>
</feature>
<keyword evidence="2" id="KW-1133">Transmembrane helix</keyword>
<feature type="transmembrane region" description="Helical" evidence="2">
    <location>
        <begin position="21"/>
        <end position="41"/>
    </location>
</feature>
<dbReference type="Proteomes" id="UP000309215">
    <property type="component" value="Unassembled WGS sequence"/>
</dbReference>
<dbReference type="Pfam" id="PF05137">
    <property type="entry name" value="PilN"/>
    <property type="match status" value="1"/>
</dbReference>
<protein>
    <recommendedName>
        <fullName evidence="5">PilN domain-containing protein</fullName>
    </recommendedName>
</protein>
<name>A0A4U1J5J1_9BACT</name>
<keyword evidence="1" id="KW-0175">Coiled coil</keyword>
<evidence type="ECO:0000313" key="3">
    <source>
        <dbReference type="EMBL" id="TKD02013.1"/>
    </source>
</evidence>
<gene>
    <name evidence="3" type="ORF">E8A74_29545</name>
</gene>
<accession>A0A4U1J5J1</accession>
<dbReference type="InterPro" id="IPR007813">
    <property type="entry name" value="PilN"/>
</dbReference>
<reference evidence="3 4" key="1">
    <citation type="submission" date="2019-04" db="EMBL/GenBank/DDBJ databases">
        <authorList>
            <person name="Li Y."/>
            <person name="Wang J."/>
        </authorList>
    </citation>
    <scope>NUCLEOTIDE SEQUENCE [LARGE SCALE GENOMIC DNA]</scope>
    <source>
        <strain evidence="3 4">DSM 14668</strain>
    </source>
</reference>
<keyword evidence="4" id="KW-1185">Reference proteome</keyword>
<evidence type="ECO:0000313" key="4">
    <source>
        <dbReference type="Proteomes" id="UP000309215"/>
    </source>
</evidence>
<keyword evidence="2" id="KW-0812">Transmembrane</keyword>
<evidence type="ECO:0008006" key="5">
    <source>
        <dbReference type="Google" id="ProtNLM"/>
    </source>
</evidence>
<sequence>MIRINLLPHKRGAATGAPSQRWLLVVLAVVLLEIVGLFLFYQSKREELDAQNRTNAQLKSQIDDIKRIVADHDEIKKALTVLRAREEAIAKLQAGRSGPTAVLLELAQIMTTGKGPSADPDKLAKLRKDNPLAVFNPAWDSRRLWLTAYLEGQRTVRIEGLARDGNDVYELAQRLKLSPYFYEVTLLPGKKDADQVSKIDLVSFALQLKVRY</sequence>
<dbReference type="InterPro" id="IPR052534">
    <property type="entry name" value="Extracell_DNA_Util/SecSys_Comp"/>
</dbReference>